<dbReference type="InterPro" id="IPR003682">
    <property type="entry name" value="rRNA_ssu_MeTfrase_G"/>
</dbReference>
<dbReference type="Proteomes" id="UP000789595">
    <property type="component" value="Unassembled WGS sequence"/>
</dbReference>
<evidence type="ECO:0000256" key="2">
    <source>
        <dbReference type="ARBA" id="ARBA00022552"/>
    </source>
</evidence>
<protein>
    <submittedName>
        <fullName evidence="4">Uncharacterized protein</fullName>
    </submittedName>
</protein>
<dbReference type="SUPFAM" id="SSF53335">
    <property type="entry name" value="S-adenosyl-L-methionine-dependent methyltransferases"/>
    <property type="match status" value="1"/>
</dbReference>
<dbReference type="EMBL" id="CAKKNE010000005">
    <property type="protein sequence ID" value="CAH0378333.1"/>
    <property type="molecule type" value="Genomic_DNA"/>
</dbReference>
<dbReference type="CDD" id="cd02440">
    <property type="entry name" value="AdoMet_MTases"/>
    <property type="match status" value="1"/>
</dbReference>
<keyword evidence="3" id="KW-0808">Transferase</keyword>
<dbReference type="PANTHER" id="PTHR31760:SF0">
    <property type="entry name" value="S-ADENOSYL-L-METHIONINE-DEPENDENT METHYLTRANSFERASES SUPERFAMILY PROTEIN"/>
    <property type="match status" value="1"/>
</dbReference>
<dbReference type="EMBL" id="HBIW01000341">
    <property type="protein sequence ID" value="CAE0684857.1"/>
    <property type="molecule type" value="Transcribed_RNA"/>
</dbReference>
<evidence type="ECO:0000256" key="1">
    <source>
        <dbReference type="ARBA" id="ARBA00022490"/>
    </source>
</evidence>
<dbReference type="AlphaFoldDB" id="A0A7S3ZJC8"/>
<dbReference type="InterPro" id="IPR029063">
    <property type="entry name" value="SAM-dependent_MTases_sf"/>
</dbReference>
<organism evidence="4">
    <name type="scientific">Pelagomonas calceolata</name>
    <dbReference type="NCBI Taxonomy" id="35677"/>
    <lineage>
        <taxon>Eukaryota</taxon>
        <taxon>Sar</taxon>
        <taxon>Stramenopiles</taxon>
        <taxon>Ochrophyta</taxon>
        <taxon>Pelagophyceae</taxon>
        <taxon>Pelagomonadales</taxon>
        <taxon>Pelagomonadaceae</taxon>
        <taxon>Pelagomonas</taxon>
    </lineage>
</organism>
<accession>A0A7S3ZJC8</accession>
<dbReference type="GO" id="GO:0070043">
    <property type="term" value="F:rRNA (guanine-N7-)-methyltransferase activity"/>
    <property type="evidence" value="ECO:0007669"/>
    <property type="project" value="TreeGrafter"/>
</dbReference>
<keyword evidence="2" id="KW-0698">rRNA processing</keyword>
<evidence type="ECO:0000313" key="6">
    <source>
        <dbReference type="Proteomes" id="UP000789595"/>
    </source>
</evidence>
<sequence>MVRLVYAWAATVAAALQRAPRPRLSSRRSAAAASDDGDWFAPRHRASCTFVDDGAWPRLEAAARALYDWNAKINVVSRKGLDPITLIERHYLPSLALLEAPPLQQLPAGARVVDVGTGGGFPGLPLAICRPDLKFDLVDSRKKKIDVVVACAEAANCENVDSIAGRAPADLKGRRYDLVLGRSVKNLPDFFDTISPLLSTEGSVLYIKGGDLEEGVSAPLDSWAVADLLGGVVDTDKVALHFAGADVAGPRRRR</sequence>
<evidence type="ECO:0000313" key="5">
    <source>
        <dbReference type="EMBL" id="CAH0378333.1"/>
    </source>
</evidence>
<dbReference type="PANTHER" id="PTHR31760">
    <property type="entry name" value="S-ADENOSYL-L-METHIONINE-DEPENDENT METHYLTRANSFERASES SUPERFAMILY PROTEIN"/>
    <property type="match status" value="1"/>
</dbReference>
<proteinExistence type="inferred from homology"/>
<dbReference type="HAMAP" id="MF_00074">
    <property type="entry name" value="16SrRNA_methyltr_G"/>
    <property type="match status" value="1"/>
</dbReference>
<gene>
    <name evidence="4" type="ORF">PCAL00307_LOCUS291</name>
    <name evidence="5" type="ORF">PECAL_5P28440</name>
</gene>
<reference evidence="4" key="1">
    <citation type="submission" date="2021-01" db="EMBL/GenBank/DDBJ databases">
        <authorList>
            <person name="Corre E."/>
            <person name="Pelletier E."/>
            <person name="Niang G."/>
            <person name="Scheremetjew M."/>
            <person name="Finn R."/>
            <person name="Kale V."/>
            <person name="Holt S."/>
            <person name="Cochrane G."/>
            <person name="Meng A."/>
            <person name="Brown T."/>
            <person name="Cohen L."/>
        </authorList>
    </citation>
    <scope>NUCLEOTIDE SEQUENCE</scope>
    <source>
        <strain evidence="4">CCMP1756</strain>
    </source>
</reference>
<keyword evidence="6" id="KW-1185">Reference proteome</keyword>
<dbReference type="Gene3D" id="3.40.50.150">
    <property type="entry name" value="Vaccinia Virus protein VP39"/>
    <property type="match status" value="1"/>
</dbReference>
<reference evidence="5" key="2">
    <citation type="submission" date="2021-11" db="EMBL/GenBank/DDBJ databases">
        <authorList>
            <consortium name="Genoscope - CEA"/>
            <person name="William W."/>
        </authorList>
    </citation>
    <scope>NUCLEOTIDE SEQUENCE</scope>
</reference>
<dbReference type="Pfam" id="PF02527">
    <property type="entry name" value="GidB"/>
    <property type="match status" value="1"/>
</dbReference>
<dbReference type="OrthoDB" id="784548at2759"/>
<evidence type="ECO:0000313" key="4">
    <source>
        <dbReference type="EMBL" id="CAE0684857.1"/>
    </source>
</evidence>
<name>A0A7S3ZJC8_9STRA</name>
<keyword evidence="1" id="KW-0963">Cytoplasm</keyword>
<dbReference type="GO" id="GO:0005829">
    <property type="term" value="C:cytosol"/>
    <property type="evidence" value="ECO:0007669"/>
    <property type="project" value="TreeGrafter"/>
</dbReference>
<evidence type="ECO:0000256" key="3">
    <source>
        <dbReference type="ARBA" id="ARBA00022679"/>
    </source>
</evidence>